<dbReference type="Proteomes" id="UP001497444">
    <property type="component" value="Chromosome 4"/>
</dbReference>
<feature type="domain" description="Protein kinase" evidence="6">
    <location>
        <begin position="1"/>
        <end position="196"/>
    </location>
</feature>
<reference evidence="7" key="1">
    <citation type="submission" date="2024-02" db="EMBL/GenBank/DDBJ databases">
        <authorList>
            <consortium name="ELIXIR-Norway"/>
            <consortium name="Elixir Norway"/>
        </authorList>
    </citation>
    <scope>NUCLEOTIDE SEQUENCE</scope>
</reference>
<evidence type="ECO:0000256" key="1">
    <source>
        <dbReference type="ARBA" id="ARBA00022679"/>
    </source>
</evidence>
<evidence type="ECO:0000256" key="4">
    <source>
        <dbReference type="ARBA" id="ARBA00022840"/>
    </source>
</evidence>
<accession>A0ABP0X0M7</accession>
<organism evidence="7 8">
    <name type="scientific">Sphagnum jensenii</name>
    <dbReference type="NCBI Taxonomy" id="128206"/>
    <lineage>
        <taxon>Eukaryota</taxon>
        <taxon>Viridiplantae</taxon>
        <taxon>Streptophyta</taxon>
        <taxon>Embryophyta</taxon>
        <taxon>Bryophyta</taxon>
        <taxon>Sphagnophytina</taxon>
        <taxon>Sphagnopsida</taxon>
        <taxon>Sphagnales</taxon>
        <taxon>Sphagnaceae</taxon>
        <taxon>Sphagnum</taxon>
    </lineage>
</organism>
<evidence type="ECO:0000313" key="8">
    <source>
        <dbReference type="Proteomes" id="UP001497444"/>
    </source>
</evidence>
<dbReference type="InterPro" id="IPR000719">
    <property type="entry name" value="Prot_kinase_dom"/>
</dbReference>
<dbReference type="SUPFAM" id="SSF56112">
    <property type="entry name" value="Protein kinase-like (PK-like)"/>
    <property type="match status" value="1"/>
</dbReference>
<keyword evidence="3" id="KW-0418">Kinase</keyword>
<evidence type="ECO:0000256" key="5">
    <source>
        <dbReference type="SAM" id="MobiDB-lite"/>
    </source>
</evidence>
<feature type="compositionally biased region" description="Basic and acidic residues" evidence="5">
    <location>
        <begin position="1"/>
        <end position="16"/>
    </location>
</feature>
<evidence type="ECO:0000313" key="7">
    <source>
        <dbReference type="EMBL" id="CAK9271137.1"/>
    </source>
</evidence>
<gene>
    <name evidence="7" type="ORF">CSSPJE1EN1_LOCUS16615</name>
</gene>
<evidence type="ECO:0000259" key="6">
    <source>
        <dbReference type="PROSITE" id="PS50011"/>
    </source>
</evidence>
<keyword evidence="1" id="KW-0808">Transferase</keyword>
<dbReference type="Gene3D" id="1.10.510.10">
    <property type="entry name" value="Transferase(Phosphotransferase) domain 1"/>
    <property type="match status" value="1"/>
</dbReference>
<sequence length="210" mass="24193">MDTCSHKYSEGGRSSEVELNNDTTSTEQIAGYKSARENLSTENTTSVTAKKTYSWFTAEHLELRPEYPSRREQTYHGSPPELLWTELQPKDPGRCVETWAQRFWRAPEVLNALRENKPPTYSPAEDVYAFGMVCYELRTGHIPFEGHRLTDYELALSGRRPELPNYLSPRMTQPLRKCWHKDPALLHGWSKFRPILEGESGRKLSGIFGK</sequence>
<dbReference type="InterPro" id="IPR001245">
    <property type="entry name" value="Ser-Thr/Tyr_kinase_cat_dom"/>
</dbReference>
<protein>
    <recommendedName>
        <fullName evidence="6">Protein kinase domain-containing protein</fullName>
    </recommendedName>
</protein>
<dbReference type="PROSITE" id="PS50011">
    <property type="entry name" value="PROTEIN_KINASE_DOM"/>
    <property type="match status" value="1"/>
</dbReference>
<keyword evidence="4" id="KW-0067">ATP-binding</keyword>
<dbReference type="InterPro" id="IPR051681">
    <property type="entry name" value="Ser/Thr_Kinases-Pseudokinases"/>
</dbReference>
<name>A0ABP0X0M7_9BRYO</name>
<dbReference type="PANTHER" id="PTHR44329">
    <property type="entry name" value="SERINE/THREONINE-PROTEIN KINASE TNNI3K-RELATED"/>
    <property type="match status" value="1"/>
</dbReference>
<proteinExistence type="predicted"/>
<dbReference type="Pfam" id="PF07714">
    <property type="entry name" value="PK_Tyr_Ser-Thr"/>
    <property type="match status" value="1"/>
</dbReference>
<evidence type="ECO:0000256" key="2">
    <source>
        <dbReference type="ARBA" id="ARBA00022741"/>
    </source>
</evidence>
<evidence type="ECO:0000256" key="3">
    <source>
        <dbReference type="ARBA" id="ARBA00022777"/>
    </source>
</evidence>
<dbReference type="PANTHER" id="PTHR44329:SF288">
    <property type="entry name" value="MITOGEN-ACTIVATED PROTEIN KINASE KINASE KINASE 20"/>
    <property type="match status" value="1"/>
</dbReference>
<dbReference type="EMBL" id="OZ020099">
    <property type="protein sequence ID" value="CAK9271137.1"/>
    <property type="molecule type" value="Genomic_DNA"/>
</dbReference>
<feature type="region of interest" description="Disordered" evidence="5">
    <location>
        <begin position="1"/>
        <end position="24"/>
    </location>
</feature>
<dbReference type="InterPro" id="IPR011009">
    <property type="entry name" value="Kinase-like_dom_sf"/>
</dbReference>
<keyword evidence="8" id="KW-1185">Reference proteome</keyword>
<keyword evidence="2" id="KW-0547">Nucleotide-binding</keyword>